<dbReference type="GO" id="GO:0030154">
    <property type="term" value="P:cell differentiation"/>
    <property type="evidence" value="ECO:0007669"/>
    <property type="project" value="UniProtKB-KW"/>
</dbReference>
<evidence type="ECO:0000313" key="18">
    <source>
        <dbReference type="EnsemblProtists" id="EOD39207"/>
    </source>
</evidence>
<accession>A0A0D3KTX2</accession>
<evidence type="ECO:0000256" key="11">
    <source>
        <dbReference type="ARBA" id="ARBA00023273"/>
    </source>
</evidence>
<organism evidence="18 19">
    <name type="scientific">Emiliania huxleyi (strain CCMP1516)</name>
    <dbReference type="NCBI Taxonomy" id="280463"/>
    <lineage>
        <taxon>Eukaryota</taxon>
        <taxon>Haptista</taxon>
        <taxon>Haptophyta</taxon>
        <taxon>Prymnesiophyceae</taxon>
        <taxon>Isochrysidales</taxon>
        <taxon>Noelaerhabdaceae</taxon>
        <taxon>Emiliania</taxon>
    </lineage>
</organism>
<evidence type="ECO:0000256" key="12">
    <source>
        <dbReference type="ARBA" id="ARBA00031627"/>
    </source>
</evidence>
<proteinExistence type="inferred from homology"/>
<evidence type="ECO:0000256" key="1">
    <source>
        <dbReference type="ARBA" id="ARBA00004611"/>
    </source>
</evidence>
<dbReference type="HOGENOM" id="CLU_016052_0_0_1"/>
<dbReference type="InterPro" id="IPR056290">
    <property type="entry name" value="CEPT76/DRC7_peptidase-like_dom"/>
</dbReference>
<dbReference type="EnsemblProtists" id="EOD39207">
    <property type="protein sequence ID" value="EOD39207"/>
    <property type="gene ID" value="EMIHUDRAFT_223697"/>
</dbReference>
<evidence type="ECO:0000256" key="2">
    <source>
        <dbReference type="ARBA" id="ARBA00010738"/>
    </source>
</evidence>
<dbReference type="Proteomes" id="UP000013827">
    <property type="component" value="Unassembled WGS sequence"/>
</dbReference>
<dbReference type="GO" id="GO:0007283">
    <property type="term" value="P:spermatogenesis"/>
    <property type="evidence" value="ECO:0007669"/>
    <property type="project" value="UniProtKB-KW"/>
</dbReference>
<keyword evidence="4" id="KW-0963">Cytoplasm</keyword>
<sequence length="836" mass="93751">MAEDGDLVNAKLSRLAELRVEEMPDAYRVNSRKEELMLECVIATFGSSYCAPAHTSAANGRYVGKFVRHFSSLHPERPPLMLTPCNECGRRKFVPYTELYDYDKCARFVAQFIAYEPLDLPTSLPAILPSPATVMDWQAGDSFDCAQLLCSLLLGVGYDAYVVSGYAPKAVALADQSSVILPALRPAPAAPPAESPPPKKYAVRPRKALSSNFLKQREAEIAAAAHGDATALAPKGQGQSEPALPAADEDHQVDELQGRRVHAWVLVLAGKRMLEASLFLEPTTGSSYSLSSAPYRTIESVWNTSNYWVNLQGPLPPAELSYDLAAPAKWEGLLAESESELVDDNDDDPTLAAAELAAGRAGTPGAEPPQKVGVEAGASALAADRTRMDMPPAWSARIRLDRERLQARCPAAQRLTTYHTAHLEQFPPYSREDGLVERMTIFSDIEMEDAYEVRESYRNRKDKLSSRTVNQREGRTVETFEPGRSRALRELVSIEGSRREFRYYDGARLDGLMSRTEVFGDKTTLTYSGDGSTLTQRTASYAEASPGSGPTVRKMTERYRRTDEVDAEADVAKRTFDLANGVIKVRYHFGQDRVTRSWRTYSKQGHRVVQVDPFSRTPTDTELQEEYAQLQQAERESLTQLRETDRQAKDELTRRADEEAVIAEAMDEDEQVFGDGNFALPRHLSVSAYDTGRSKLVLSHDETEEVAEVPRDFLTPFLPRQLSPEAPPLTREEALRVRDDCLRSLKDRLVERATIVQSRLDEENAALSKRQTTFQRNRDHMDPREEEEYEAFCQEAMFRIQILEQRLERHTELSLHKYAELDTRLRSDLRLAALAG</sequence>
<evidence type="ECO:0000256" key="3">
    <source>
        <dbReference type="ARBA" id="ARBA00021303"/>
    </source>
</evidence>
<reference evidence="19" key="1">
    <citation type="journal article" date="2013" name="Nature">
        <title>Pan genome of the phytoplankton Emiliania underpins its global distribution.</title>
        <authorList>
            <person name="Read B.A."/>
            <person name="Kegel J."/>
            <person name="Klute M.J."/>
            <person name="Kuo A."/>
            <person name="Lefebvre S.C."/>
            <person name="Maumus F."/>
            <person name="Mayer C."/>
            <person name="Miller J."/>
            <person name="Monier A."/>
            <person name="Salamov A."/>
            <person name="Young J."/>
            <person name="Aguilar M."/>
            <person name="Claverie J.M."/>
            <person name="Frickenhaus S."/>
            <person name="Gonzalez K."/>
            <person name="Herman E.K."/>
            <person name="Lin Y.C."/>
            <person name="Napier J."/>
            <person name="Ogata H."/>
            <person name="Sarno A.F."/>
            <person name="Shmutz J."/>
            <person name="Schroeder D."/>
            <person name="de Vargas C."/>
            <person name="Verret F."/>
            <person name="von Dassow P."/>
            <person name="Valentin K."/>
            <person name="Van de Peer Y."/>
            <person name="Wheeler G."/>
            <person name="Dacks J.B."/>
            <person name="Delwiche C.F."/>
            <person name="Dyhrman S.T."/>
            <person name="Glockner G."/>
            <person name="John U."/>
            <person name="Richards T."/>
            <person name="Worden A.Z."/>
            <person name="Zhang X."/>
            <person name="Grigoriev I.V."/>
            <person name="Allen A.E."/>
            <person name="Bidle K."/>
            <person name="Borodovsky M."/>
            <person name="Bowler C."/>
            <person name="Brownlee C."/>
            <person name="Cock J.M."/>
            <person name="Elias M."/>
            <person name="Gladyshev V.N."/>
            <person name="Groth M."/>
            <person name="Guda C."/>
            <person name="Hadaegh A."/>
            <person name="Iglesias-Rodriguez M.D."/>
            <person name="Jenkins J."/>
            <person name="Jones B.M."/>
            <person name="Lawson T."/>
            <person name="Leese F."/>
            <person name="Lindquist E."/>
            <person name="Lobanov A."/>
            <person name="Lomsadze A."/>
            <person name="Malik S.B."/>
            <person name="Marsh M.E."/>
            <person name="Mackinder L."/>
            <person name="Mock T."/>
            <person name="Mueller-Roeber B."/>
            <person name="Pagarete A."/>
            <person name="Parker M."/>
            <person name="Probert I."/>
            <person name="Quesneville H."/>
            <person name="Raines C."/>
            <person name="Rensing S.A."/>
            <person name="Riano-Pachon D.M."/>
            <person name="Richier S."/>
            <person name="Rokitta S."/>
            <person name="Shiraiwa Y."/>
            <person name="Soanes D.M."/>
            <person name="van der Giezen M."/>
            <person name="Wahlund T.M."/>
            <person name="Williams B."/>
            <person name="Wilson W."/>
            <person name="Wolfe G."/>
            <person name="Wurch L.L."/>
        </authorList>
    </citation>
    <scope>NUCLEOTIDE SEQUENCE</scope>
</reference>
<evidence type="ECO:0000256" key="13">
    <source>
        <dbReference type="ARBA" id="ARBA00031733"/>
    </source>
</evidence>
<evidence type="ECO:0000313" key="19">
    <source>
        <dbReference type="Proteomes" id="UP000013827"/>
    </source>
</evidence>
<name>A0A0D3KTX2_EMIH1</name>
<evidence type="ECO:0000256" key="5">
    <source>
        <dbReference type="ARBA" id="ARBA00022782"/>
    </source>
</evidence>
<dbReference type="InterPro" id="IPR056291">
    <property type="entry name" value="MORN_DRC7"/>
</dbReference>
<dbReference type="GO" id="GO:0048870">
    <property type="term" value="P:cell motility"/>
    <property type="evidence" value="ECO:0007669"/>
    <property type="project" value="TreeGrafter"/>
</dbReference>
<dbReference type="Pfam" id="PF24671">
    <property type="entry name" value="DRC7_C"/>
    <property type="match status" value="1"/>
</dbReference>
<keyword evidence="7" id="KW-0744">Spermatogenesis</keyword>
<dbReference type="Pfam" id="PF24656">
    <property type="entry name" value="CEPT76_peptidase"/>
    <property type="match status" value="1"/>
</dbReference>
<dbReference type="InterPro" id="IPR038765">
    <property type="entry name" value="Papain-like_cys_pep_sf"/>
</dbReference>
<evidence type="ECO:0000256" key="8">
    <source>
        <dbReference type="ARBA" id="ARBA00023054"/>
    </source>
</evidence>
<evidence type="ECO:0000259" key="16">
    <source>
        <dbReference type="Pfam" id="PF24667"/>
    </source>
</evidence>
<feature type="region of interest" description="Disordered" evidence="14">
    <location>
        <begin position="232"/>
        <end position="252"/>
    </location>
</feature>
<evidence type="ECO:0000256" key="6">
    <source>
        <dbReference type="ARBA" id="ARBA00022846"/>
    </source>
</evidence>
<evidence type="ECO:0000256" key="9">
    <source>
        <dbReference type="ARBA" id="ARBA00023069"/>
    </source>
</evidence>
<keyword evidence="6" id="KW-0282">Flagellum</keyword>
<keyword evidence="11" id="KW-0966">Cell projection</keyword>
<dbReference type="KEGG" id="ehx:EMIHUDRAFT_223697"/>
<dbReference type="GeneID" id="17284477"/>
<dbReference type="RefSeq" id="XP_005791636.1">
    <property type="nucleotide sequence ID" value="XM_005791579.1"/>
</dbReference>
<dbReference type="eggNOG" id="ENOG502QRNZ">
    <property type="taxonomic scope" value="Eukaryota"/>
</dbReference>
<evidence type="ECO:0000259" key="15">
    <source>
        <dbReference type="Pfam" id="PF24656"/>
    </source>
</evidence>
<dbReference type="InterPro" id="IPR056292">
    <property type="entry name" value="DRC7_C"/>
</dbReference>
<keyword evidence="8" id="KW-0175">Coiled coil</keyword>
<dbReference type="PaxDb" id="2903-EOD39207"/>
<dbReference type="AlphaFoldDB" id="A0A0D3KTX2"/>
<dbReference type="Pfam" id="PF24667">
    <property type="entry name" value="MORN_DRC7"/>
    <property type="match status" value="1"/>
</dbReference>
<evidence type="ECO:0000259" key="17">
    <source>
        <dbReference type="Pfam" id="PF24671"/>
    </source>
</evidence>
<dbReference type="STRING" id="2903.R1DVP3"/>
<evidence type="ECO:0000256" key="4">
    <source>
        <dbReference type="ARBA" id="ARBA00022490"/>
    </source>
</evidence>
<keyword evidence="5" id="KW-0221">Differentiation</keyword>
<feature type="domain" description="Dynein regulatory complex subunit 7 C-terminal" evidence="17">
    <location>
        <begin position="729"/>
        <end position="834"/>
    </location>
</feature>
<dbReference type="InterPro" id="IPR033551">
    <property type="entry name" value="DRC7/lobo"/>
</dbReference>
<keyword evidence="9" id="KW-0969">Cilium</keyword>
<evidence type="ECO:0000256" key="14">
    <source>
        <dbReference type="SAM" id="MobiDB-lite"/>
    </source>
</evidence>
<comment type="subcellular location">
    <subcellularLocation>
        <location evidence="1">Cytoplasm</location>
        <location evidence="1">Cytoskeleton</location>
        <location evidence="1">Flagellum axoneme</location>
    </subcellularLocation>
</comment>
<dbReference type="PANTHER" id="PTHR35249">
    <property type="entry name" value="DYNEIN REGULATORY COMPLEX SUBUNIT 7"/>
    <property type="match status" value="1"/>
</dbReference>
<keyword evidence="10" id="KW-0206">Cytoskeleton</keyword>
<feature type="domain" description="Dynein regulatory complex subunit 7 MORN" evidence="16">
    <location>
        <begin position="410"/>
        <end position="661"/>
    </location>
</feature>
<keyword evidence="19" id="KW-1185">Reference proteome</keyword>
<dbReference type="SUPFAM" id="SSF54001">
    <property type="entry name" value="Cysteine proteinases"/>
    <property type="match status" value="1"/>
</dbReference>
<comment type="similarity">
    <text evidence="2">Belongs to the DRC7 family.</text>
</comment>
<dbReference type="PANTHER" id="PTHR35249:SF2">
    <property type="entry name" value="DYNEIN REGULATORY COMPLEX SUBUNIT 7"/>
    <property type="match status" value="1"/>
</dbReference>
<evidence type="ECO:0000256" key="7">
    <source>
        <dbReference type="ARBA" id="ARBA00022871"/>
    </source>
</evidence>
<reference evidence="18" key="2">
    <citation type="submission" date="2024-10" db="UniProtKB">
        <authorList>
            <consortium name="EnsemblProtists"/>
        </authorList>
    </citation>
    <scope>IDENTIFICATION</scope>
</reference>
<feature type="domain" description="CEP76/DRC7 peptidase-like" evidence="15">
    <location>
        <begin position="260"/>
        <end position="332"/>
    </location>
</feature>
<dbReference type="GO" id="GO:0031514">
    <property type="term" value="C:motile cilium"/>
    <property type="evidence" value="ECO:0007669"/>
    <property type="project" value="TreeGrafter"/>
</dbReference>
<dbReference type="OMA" id="CRDDYIT"/>
<evidence type="ECO:0000256" key="10">
    <source>
        <dbReference type="ARBA" id="ARBA00023212"/>
    </source>
</evidence>
<protein>
    <recommendedName>
        <fullName evidence="3">Dynein regulatory complex subunit 7</fullName>
    </recommendedName>
    <alternativeName>
        <fullName evidence="12">Coiled-coil domain-containing protein 135</fullName>
    </alternativeName>
    <alternativeName>
        <fullName evidence="13">Coiled-coil domain-containing protein lobo homolog</fullName>
    </alternativeName>
</protein>